<accession>A0A264W204</accession>
<dbReference type="Proteomes" id="UP000217065">
    <property type="component" value="Unassembled WGS sequence"/>
</dbReference>
<gene>
    <name evidence="1" type="ORF">CF394_10340</name>
</gene>
<protein>
    <recommendedName>
        <fullName evidence="3">General stress protein</fullName>
    </recommendedName>
</protein>
<dbReference type="Gene3D" id="3.40.30.10">
    <property type="entry name" value="Glutaredoxin"/>
    <property type="match status" value="1"/>
</dbReference>
<comment type="caution">
    <text evidence="1">The sequence shown here is derived from an EMBL/GenBank/DDBJ whole genome shotgun (WGS) entry which is preliminary data.</text>
</comment>
<keyword evidence="2" id="KW-1185">Reference proteome</keyword>
<reference evidence="1 2" key="1">
    <citation type="submission" date="2017-07" db="EMBL/GenBank/DDBJ databases">
        <title>Tetzosporium hominis gen.nov. sp.nov.</title>
        <authorList>
            <person name="Tetz G."/>
            <person name="Tetz V."/>
        </authorList>
    </citation>
    <scope>NUCLEOTIDE SEQUENCE [LARGE SCALE GENOMIC DNA]</scope>
    <source>
        <strain evidence="1 2">VT-49</strain>
    </source>
</reference>
<sequence length="114" mass="13275">MKKVAMLQEITSHEQWKELLEQSEDQPFFIFKHSTTCPISAFAHKQVSNFETDLPVYYVKVIENRPISLEMADDLNVQHQSPQAILVMHRLAKWDQSHYDITQETLASAVDFLV</sequence>
<dbReference type="Pfam" id="PF11009">
    <property type="entry name" value="BrxC"/>
    <property type="match status" value="1"/>
</dbReference>
<evidence type="ECO:0000313" key="1">
    <source>
        <dbReference type="EMBL" id="OZS77599.1"/>
    </source>
</evidence>
<evidence type="ECO:0008006" key="3">
    <source>
        <dbReference type="Google" id="ProtNLM"/>
    </source>
</evidence>
<name>A0A264W204_9BACL</name>
<proteinExistence type="predicted"/>
<organism evidence="1 2">
    <name type="scientific">Tetzosporium hominis</name>
    <dbReference type="NCBI Taxonomy" id="2020506"/>
    <lineage>
        <taxon>Bacteria</taxon>
        <taxon>Bacillati</taxon>
        <taxon>Bacillota</taxon>
        <taxon>Bacilli</taxon>
        <taxon>Bacillales</taxon>
        <taxon>Caryophanaceae</taxon>
        <taxon>Tetzosporium</taxon>
    </lineage>
</organism>
<dbReference type="EMBL" id="NOKQ01000220">
    <property type="protein sequence ID" value="OZS77599.1"/>
    <property type="molecule type" value="Genomic_DNA"/>
</dbReference>
<dbReference type="NCBIfam" id="TIGR04019">
    <property type="entry name" value="B_thiol_YtxJ"/>
    <property type="match status" value="1"/>
</dbReference>
<dbReference type="OrthoDB" id="677051at2"/>
<dbReference type="InterPro" id="IPR022551">
    <property type="entry name" value="BrxC"/>
</dbReference>
<evidence type="ECO:0000313" key="2">
    <source>
        <dbReference type="Proteomes" id="UP000217065"/>
    </source>
</evidence>
<dbReference type="AlphaFoldDB" id="A0A264W204"/>